<dbReference type="Proteomes" id="UP001479436">
    <property type="component" value="Unassembled WGS sequence"/>
</dbReference>
<comment type="caution">
    <text evidence="8">The sequence shown here is derived from an EMBL/GenBank/DDBJ whole genome shotgun (WGS) entry which is preliminary data.</text>
</comment>
<evidence type="ECO:0000256" key="1">
    <source>
        <dbReference type="ARBA" id="ARBA00004141"/>
    </source>
</evidence>
<dbReference type="Pfam" id="PF01490">
    <property type="entry name" value="Aa_trans"/>
    <property type="match status" value="1"/>
</dbReference>
<keyword evidence="5 6" id="KW-0472">Membrane</keyword>
<keyword evidence="9" id="KW-1185">Reference proteome</keyword>
<feature type="transmembrane region" description="Helical" evidence="6">
    <location>
        <begin position="59"/>
        <end position="81"/>
    </location>
</feature>
<dbReference type="PANTHER" id="PTHR22950:SF349">
    <property type="entry name" value="AMINO ACID TRANSPORTER TRANSMEMBRANE DOMAIN-CONTAINING PROTEIN"/>
    <property type="match status" value="1"/>
</dbReference>
<feature type="transmembrane region" description="Helical" evidence="6">
    <location>
        <begin position="399"/>
        <end position="422"/>
    </location>
</feature>
<accession>A0ABR2W3C0</accession>
<feature type="transmembrane region" description="Helical" evidence="6">
    <location>
        <begin position="174"/>
        <end position="195"/>
    </location>
</feature>
<dbReference type="EMBL" id="JASJQH010007103">
    <property type="protein sequence ID" value="KAK9718198.1"/>
    <property type="molecule type" value="Genomic_DNA"/>
</dbReference>
<evidence type="ECO:0000256" key="5">
    <source>
        <dbReference type="ARBA" id="ARBA00023136"/>
    </source>
</evidence>
<feature type="transmembrane region" description="Helical" evidence="6">
    <location>
        <begin position="143"/>
        <end position="162"/>
    </location>
</feature>
<evidence type="ECO:0000256" key="4">
    <source>
        <dbReference type="ARBA" id="ARBA00022989"/>
    </source>
</evidence>
<gene>
    <name evidence="8" type="ORF">K7432_005643</name>
</gene>
<evidence type="ECO:0000313" key="9">
    <source>
        <dbReference type="Proteomes" id="UP001479436"/>
    </source>
</evidence>
<dbReference type="Gene3D" id="1.20.1740.10">
    <property type="entry name" value="Amino acid/polyamine transporter I"/>
    <property type="match status" value="1"/>
</dbReference>
<evidence type="ECO:0000313" key="8">
    <source>
        <dbReference type="EMBL" id="KAK9718198.1"/>
    </source>
</evidence>
<evidence type="ECO:0000259" key="7">
    <source>
        <dbReference type="Pfam" id="PF01490"/>
    </source>
</evidence>
<dbReference type="PANTHER" id="PTHR22950">
    <property type="entry name" value="AMINO ACID TRANSPORTER"/>
    <property type="match status" value="1"/>
</dbReference>
<comment type="similarity">
    <text evidence="2">Belongs to the amino acid/polyamine transporter 2 family.</text>
</comment>
<feature type="transmembrane region" description="Helical" evidence="6">
    <location>
        <begin position="365"/>
        <end position="387"/>
    </location>
</feature>
<keyword evidence="4 6" id="KW-1133">Transmembrane helix</keyword>
<dbReference type="InterPro" id="IPR013057">
    <property type="entry name" value="AA_transpt_TM"/>
</dbReference>
<keyword evidence="3 6" id="KW-0812">Transmembrane</keyword>
<evidence type="ECO:0000256" key="6">
    <source>
        <dbReference type="SAM" id="Phobius"/>
    </source>
</evidence>
<comment type="subcellular location">
    <subcellularLocation>
        <location evidence="1">Membrane</location>
        <topology evidence="1">Multi-pass membrane protein</topology>
    </subcellularLocation>
</comment>
<feature type="transmembrane region" description="Helical" evidence="6">
    <location>
        <begin position="113"/>
        <end position="131"/>
    </location>
</feature>
<name>A0ABR2W3C0_9FUNG</name>
<feature type="transmembrane region" description="Helical" evidence="6">
    <location>
        <begin position="338"/>
        <end position="359"/>
    </location>
</feature>
<feature type="transmembrane region" description="Helical" evidence="6">
    <location>
        <begin position="35"/>
        <end position="53"/>
    </location>
</feature>
<feature type="transmembrane region" description="Helical" evidence="6">
    <location>
        <begin position="215"/>
        <end position="235"/>
    </location>
</feature>
<protein>
    <recommendedName>
        <fullName evidence="7">Amino acid transporter transmembrane domain-containing protein</fullName>
    </recommendedName>
</protein>
<sequence>MSKNDEKSVAYTDPEIAYGPNEGAEDGRNSSSFGAYFNIVCVIAGMGVLQMAAAFKEAGWFGVIITVFSCLLCIYTGHLLIKCLYFDGKNRLQGYAAVGDAAFGKFGRYMVEFFLLCFYFGVACIFIILISKNLSELFELIDVTINLKIWTIIAAVVIWIPFVSFKAMKEVEILALFGTLATVFTVVVIIIVGVVDLGKAESKAQTHSFVKPSGLPIALASISLSFGGSPVFPAVEKTMKHPKSWTKVLACAMGTALILYTLAGVFGYLVYGDSVQSPIFVSLLENSTGFTVGVTVAAMIAMTFHIMFAAPILLISFSLEVEKWLRITDNYMTKKKQIVSRSLLRTGLMVVFCLVSMFVPAFGDLMSLVGALTNTQIIFVFPVVFYLKLYGWRKVRWYELILCAIIVVVGMISCVLGTIDAIKNLKHTLDTM</sequence>
<feature type="transmembrane region" description="Helical" evidence="6">
    <location>
        <begin position="247"/>
        <end position="270"/>
    </location>
</feature>
<reference evidence="8 9" key="1">
    <citation type="submission" date="2023-04" db="EMBL/GenBank/DDBJ databases">
        <title>Genome of Basidiobolus ranarum AG-B5.</title>
        <authorList>
            <person name="Stajich J.E."/>
            <person name="Carter-House D."/>
            <person name="Gryganskyi A."/>
        </authorList>
    </citation>
    <scope>NUCLEOTIDE SEQUENCE [LARGE SCALE GENOMIC DNA]</scope>
    <source>
        <strain evidence="8 9">AG-B5</strain>
    </source>
</reference>
<evidence type="ECO:0000256" key="3">
    <source>
        <dbReference type="ARBA" id="ARBA00022692"/>
    </source>
</evidence>
<proteinExistence type="inferred from homology"/>
<organism evidence="8 9">
    <name type="scientific">Basidiobolus ranarum</name>
    <dbReference type="NCBI Taxonomy" id="34480"/>
    <lineage>
        <taxon>Eukaryota</taxon>
        <taxon>Fungi</taxon>
        <taxon>Fungi incertae sedis</taxon>
        <taxon>Zoopagomycota</taxon>
        <taxon>Entomophthoromycotina</taxon>
        <taxon>Basidiobolomycetes</taxon>
        <taxon>Basidiobolales</taxon>
        <taxon>Basidiobolaceae</taxon>
        <taxon>Basidiobolus</taxon>
    </lineage>
</organism>
<evidence type="ECO:0000256" key="2">
    <source>
        <dbReference type="ARBA" id="ARBA00008066"/>
    </source>
</evidence>
<feature type="domain" description="Amino acid transporter transmembrane" evidence="7">
    <location>
        <begin position="29"/>
        <end position="422"/>
    </location>
</feature>
<feature type="transmembrane region" description="Helical" evidence="6">
    <location>
        <begin position="290"/>
        <end position="317"/>
    </location>
</feature>